<feature type="compositionally biased region" description="Polar residues" evidence="2">
    <location>
        <begin position="1"/>
        <end position="16"/>
    </location>
</feature>
<evidence type="ECO:0008006" key="5">
    <source>
        <dbReference type="Google" id="ProtNLM"/>
    </source>
</evidence>
<reference evidence="3 4" key="1">
    <citation type="journal article" date="2006" name="Science">
        <title>Phytophthora genome sequences uncover evolutionary origins and mechanisms of pathogenesis.</title>
        <authorList>
            <person name="Tyler B.M."/>
            <person name="Tripathy S."/>
            <person name="Zhang X."/>
            <person name="Dehal P."/>
            <person name="Jiang R.H."/>
            <person name="Aerts A."/>
            <person name="Arredondo F.D."/>
            <person name="Baxter L."/>
            <person name="Bensasson D."/>
            <person name="Beynon J.L."/>
            <person name="Chapman J."/>
            <person name="Damasceno C.M."/>
            <person name="Dorrance A.E."/>
            <person name="Dou D."/>
            <person name="Dickerman A.W."/>
            <person name="Dubchak I.L."/>
            <person name="Garbelotto M."/>
            <person name="Gijzen M."/>
            <person name="Gordon S.G."/>
            <person name="Govers F."/>
            <person name="Grunwald N.J."/>
            <person name="Huang W."/>
            <person name="Ivors K.L."/>
            <person name="Jones R.W."/>
            <person name="Kamoun S."/>
            <person name="Krampis K."/>
            <person name="Lamour K.H."/>
            <person name="Lee M.K."/>
            <person name="McDonald W.H."/>
            <person name="Medina M."/>
            <person name="Meijer H.J."/>
            <person name="Nordberg E.K."/>
            <person name="Maclean D.J."/>
            <person name="Ospina-Giraldo M.D."/>
            <person name="Morris P.F."/>
            <person name="Phuntumart V."/>
            <person name="Putnam N.H."/>
            <person name="Rash S."/>
            <person name="Rose J.K."/>
            <person name="Sakihama Y."/>
            <person name="Salamov A.A."/>
            <person name="Savidor A."/>
            <person name="Scheuring C.F."/>
            <person name="Smith B.M."/>
            <person name="Sobral B.W."/>
            <person name="Terry A."/>
            <person name="Torto-Alalibo T.A."/>
            <person name="Win J."/>
            <person name="Xu Z."/>
            <person name="Zhang H."/>
            <person name="Grigoriev I.V."/>
            <person name="Rokhsar D.S."/>
            <person name="Boore J.L."/>
        </authorList>
    </citation>
    <scope>NUCLEOTIDE SEQUENCE [LARGE SCALE GENOMIC DNA]</scope>
    <source>
        <strain evidence="3 4">P6497</strain>
    </source>
</reference>
<keyword evidence="4" id="KW-1185">Reference proteome</keyword>
<evidence type="ECO:0000256" key="2">
    <source>
        <dbReference type="SAM" id="MobiDB-lite"/>
    </source>
</evidence>
<organism evidence="3 4">
    <name type="scientific">Phytophthora sojae (strain P6497)</name>
    <name type="common">Soybean stem and root rot agent</name>
    <name type="synonym">Phytophthora megasperma f. sp. glycines</name>
    <dbReference type="NCBI Taxonomy" id="1094619"/>
    <lineage>
        <taxon>Eukaryota</taxon>
        <taxon>Sar</taxon>
        <taxon>Stramenopiles</taxon>
        <taxon>Oomycota</taxon>
        <taxon>Peronosporomycetes</taxon>
        <taxon>Peronosporales</taxon>
        <taxon>Peronosporaceae</taxon>
        <taxon>Phytophthora</taxon>
    </lineage>
</organism>
<dbReference type="AlphaFoldDB" id="G4ZN69"/>
<dbReference type="PANTHER" id="PTHR35796">
    <property type="entry name" value="HYPOTHETICAL CYTOSOLIC PROTEIN"/>
    <property type="match status" value="1"/>
</dbReference>
<dbReference type="EMBL" id="JH159155">
    <property type="protein sequence ID" value="EGZ15392.1"/>
    <property type="molecule type" value="Genomic_DNA"/>
</dbReference>
<sequence length="394" mass="44693">MAFTASTEPQRVQPDTITRKPTRPRKAQANPNRVRNELRFELAYLREKAAQLEQELASMQNKSRINGASTIVHQETTPSPTVVIVPHGGSYQERDAWKGIAGRQRKRREDAERENTRLKLIVERQRKTAVDLANLLRKRAAECSYVKKPNAGDNQLCLVLDFHGDIGAFRDLFGHLEAAYAEIDAVLEANGLATMEIPTNDVHIRGGVDGKYLEFFSNKVMPFGMRDTAEAGWDHFKGVEKHCGNGGIYEKWPSLDQPYTIIEEFTKELYSNNSRADMKAKQIVRRYVEAERDIIVFVSSVAPTEIKHRAIPGLTYHLRGYVVTKKSPLSVPDHDLSMLQFCSRISIDKVPGMEYDPDHTRAAIRFLVGNTVGNIRCYQERIENALVDRALSRQ</sequence>
<accession>G4ZN69</accession>
<feature type="coiled-coil region" evidence="1">
    <location>
        <begin position="35"/>
        <end position="62"/>
    </location>
</feature>
<dbReference type="SMR" id="G4ZN69"/>
<evidence type="ECO:0000313" key="3">
    <source>
        <dbReference type="EMBL" id="EGZ15392.1"/>
    </source>
</evidence>
<dbReference type="OMA" id="KVPGMEY"/>
<keyword evidence="1" id="KW-0175">Coiled coil</keyword>
<gene>
    <name evidence="3" type="ORF">PHYSODRAFT_333651</name>
</gene>
<feature type="region of interest" description="Disordered" evidence="2">
    <location>
        <begin position="1"/>
        <end position="34"/>
    </location>
</feature>
<dbReference type="GeneID" id="20646698"/>
<dbReference type="Proteomes" id="UP000002640">
    <property type="component" value="Unassembled WGS sequence"/>
</dbReference>
<proteinExistence type="predicted"/>
<dbReference type="PANTHER" id="PTHR35796:SF3">
    <property type="entry name" value="BHLH DOMAIN-CONTAINING PROTEIN"/>
    <property type="match status" value="1"/>
</dbReference>
<name>G4ZN69_PHYSP</name>
<protein>
    <recommendedName>
        <fullName evidence="5">M96 mating-specific protein family</fullName>
    </recommendedName>
</protein>
<dbReference type="RefSeq" id="XP_009529141.1">
    <property type="nucleotide sequence ID" value="XM_009530846.1"/>
</dbReference>
<dbReference type="KEGG" id="psoj:PHYSODRAFT_333651"/>
<evidence type="ECO:0000256" key="1">
    <source>
        <dbReference type="SAM" id="Coils"/>
    </source>
</evidence>
<dbReference type="InParanoid" id="G4ZN69"/>
<evidence type="ECO:0000313" key="4">
    <source>
        <dbReference type="Proteomes" id="UP000002640"/>
    </source>
</evidence>